<sequence length="112" mass="12640">MNRLLLLVLFFLFGGIRCDLPLSSEENQYWKANCGTKPYHPRRFESRRIAGGQPIQGYAAPWAVRIDKIMGSNTGMCSGTIISPRHILTASHCLMPDKSKMTPTLQQTNQRC</sequence>
<dbReference type="GO" id="GO:0006508">
    <property type="term" value="P:proteolysis"/>
    <property type="evidence" value="ECO:0007669"/>
    <property type="project" value="InterPro"/>
</dbReference>
<evidence type="ECO:0000256" key="1">
    <source>
        <dbReference type="SAM" id="SignalP"/>
    </source>
</evidence>
<name>A0A2G5U9H4_9PELO</name>
<evidence type="ECO:0000313" key="3">
    <source>
        <dbReference type="Proteomes" id="UP000230233"/>
    </source>
</evidence>
<accession>A0A2G5U9H4</accession>
<dbReference type="STRING" id="1611254.A0A2G5U9H4"/>
<protein>
    <recommendedName>
        <fullName evidence="4">Peptidase S1 domain-containing protein</fullName>
    </recommendedName>
</protein>
<evidence type="ECO:0008006" key="4">
    <source>
        <dbReference type="Google" id="ProtNLM"/>
    </source>
</evidence>
<comment type="caution">
    <text evidence="2">The sequence shown here is derived from an EMBL/GenBank/DDBJ whole genome shotgun (WGS) entry which is preliminary data.</text>
</comment>
<gene>
    <name evidence="2" type="primary">Cnig_chr_IV.g15108</name>
    <name evidence="2" type="ORF">B9Z55_015108</name>
</gene>
<reference evidence="3" key="1">
    <citation type="submission" date="2017-10" db="EMBL/GenBank/DDBJ databases">
        <title>Rapid genome shrinkage in a self-fertile nematode reveals novel sperm competition proteins.</title>
        <authorList>
            <person name="Yin D."/>
            <person name="Schwarz E.M."/>
            <person name="Thomas C.G."/>
            <person name="Felde R.L."/>
            <person name="Korf I.F."/>
            <person name="Cutter A.D."/>
            <person name="Schartner C.M."/>
            <person name="Ralston E.J."/>
            <person name="Meyer B.J."/>
            <person name="Haag E.S."/>
        </authorList>
    </citation>
    <scope>NUCLEOTIDE SEQUENCE [LARGE SCALE GENOMIC DNA]</scope>
    <source>
        <strain evidence="3">JU1422</strain>
    </source>
</reference>
<dbReference type="InterPro" id="IPR043504">
    <property type="entry name" value="Peptidase_S1_PA_chymotrypsin"/>
</dbReference>
<dbReference type="Proteomes" id="UP000230233">
    <property type="component" value="Chromosome IV"/>
</dbReference>
<keyword evidence="1" id="KW-0732">Signal</keyword>
<feature type="signal peptide" evidence="1">
    <location>
        <begin position="1"/>
        <end position="18"/>
    </location>
</feature>
<feature type="chain" id="PRO_5013552589" description="Peptidase S1 domain-containing protein" evidence="1">
    <location>
        <begin position="19"/>
        <end position="112"/>
    </location>
</feature>
<dbReference type="AlphaFoldDB" id="A0A2G5U9H4"/>
<dbReference type="InterPro" id="IPR005514">
    <property type="entry name" value="DUF316"/>
</dbReference>
<dbReference type="EMBL" id="PDUG01000004">
    <property type="protein sequence ID" value="PIC35916.1"/>
    <property type="molecule type" value="Genomic_DNA"/>
</dbReference>
<dbReference type="Pfam" id="PF03761">
    <property type="entry name" value="DUF316"/>
    <property type="match status" value="1"/>
</dbReference>
<dbReference type="PANTHER" id="PTHR22596:SF7">
    <property type="entry name" value="PEPTIDASE S1 DOMAIN-CONTAINING PROTEIN"/>
    <property type="match status" value="1"/>
</dbReference>
<dbReference type="OrthoDB" id="7754674at2759"/>
<dbReference type="PANTHER" id="PTHR22596">
    <property type="entry name" value="TRYPSIN-LIKE PROTEASE PROTEIN 6"/>
    <property type="match status" value="1"/>
</dbReference>
<dbReference type="GO" id="GO:0004252">
    <property type="term" value="F:serine-type endopeptidase activity"/>
    <property type="evidence" value="ECO:0007669"/>
    <property type="project" value="InterPro"/>
</dbReference>
<evidence type="ECO:0000313" key="2">
    <source>
        <dbReference type="EMBL" id="PIC35916.1"/>
    </source>
</evidence>
<dbReference type="InterPro" id="IPR009003">
    <property type="entry name" value="Peptidase_S1_PA"/>
</dbReference>
<organism evidence="2 3">
    <name type="scientific">Caenorhabditis nigoni</name>
    <dbReference type="NCBI Taxonomy" id="1611254"/>
    <lineage>
        <taxon>Eukaryota</taxon>
        <taxon>Metazoa</taxon>
        <taxon>Ecdysozoa</taxon>
        <taxon>Nematoda</taxon>
        <taxon>Chromadorea</taxon>
        <taxon>Rhabditida</taxon>
        <taxon>Rhabditina</taxon>
        <taxon>Rhabditomorpha</taxon>
        <taxon>Rhabditoidea</taxon>
        <taxon>Rhabditidae</taxon>
        <taxon>Peloderinae</taxon>
        <taxon>Caenorhabditis</taxon>
    </lineage>
</organism>
<dbReference type="InterPro" id="IPR018114">
    <property type="entry name" value="TRYPSIN_HIS"/>
</dbReference>
<keyword evidence="3" id="KW-1185">Reference proteome</keyword>
<dbReference type="Gene3D" id="2.40.10.10">
    <property type="entry name" value="Trypsin-like serine proteases"/>
    <property type="match status" value="1"/>
</dbReference>
<dbReference type="SUPFAM" id="SSF50494">
    <property type="entry name" value="Trypsin-like serine proteases"/>
    <property type="match status" value="1"/>
</dbReference>
<proteinExistence type="predicted"/>
<dbReference type="PROSITE" id="PS00134">
    <property type="entry name" value="TRYPSIN_HIS"/>
    <property type="match status" value="1"/>
</dbReference>